<dbReference type="EMBL" id="JAAKZW010000046">
    <property type="protein sequence ID" value="NGO76809.1"/>
    <property type="molecule type" value="Genomic_DNA"/>
</dbReference>
<dbReference type="Proteomes" id="UP000481109">
    <property type="component" value="Unassembled WGS sequence"/>
</dbReference>
<evidence type="ECO:0000313" key="1">
    <source>
        <dbReference type="EMBL" id="NGO76809.1"/>
    </source>
</evidence>
<reference evidence="1 2" key="1">
    <citation type="submission" date="2020-02" db="EMBL/GenBank/DDBJ databases">
        <title>Whole-genome analyses of novel actinobacteria.</title>
        <authorList>
            <person name="Sahin N."/>
            <person name="Tokatli A."/>
        </authorList>
    </citation>
    <scope>NUCLEOTIDE SEQUENCE [LARGE SCALE GENOMIC DNA]</scope>
    <source>
        <strain evidence="1 2">YC504</strain>
    </source>
</reference>
<organism evidence="1 2">
    <name type="scientific">Streptomyces mesophilus</name>
    <dbReference type="NCBI Taxonomy" id="1775132"/>
    <lineage>
        <taxon>Bacteria</taxon>
        <taxon>Bacillati</taxon>
        <taxon>Actinomycetota</taxon>
        <taxon>Actinomycetes</taxon>
        <taxon>Kitasatosporales</taxon>
        <taxon>Streptomycetaceae</taxon>
        <taxon>Streptomyces</taxon>
    </lineage>
</organism>
<keyword evidence="2" id="KW-1185">Reference proteome</keyword>
<accession>A0A6G4XGY2</accession>
<protein>
    <submittedName>
        <fullName evidence="1">Uncharacterized protein</fullName>
    </submittedName>
</protein>
<dbReference type="AlphaFoldDB" id="A0A6G4XGY2"/>
<proteinExistence type="predicted"/>
<comment type="caution">
    <text evidence="1">The sequence shown here is derived from an EMBL/GenBank/DDBJ whole genome shotgun (WGS) entry which is preliminary data.</text>
</comment>
<gene>
    <name evidence="1" type="ORF">G6045_14210</name>
</gene>
<name>A0A6G4XGY2_9ACTN</name>
<evidence type="ECO:0000313" key="2">
    <source>
        <dbReference type="Proteomes" id="UP000481109"/>
    </source>
</evidence>
<sequence>MWAFLLAVSTVACGTADERRDAADAATTRFEAAVRDGDAVAMCRALAPGTRTEVELSGEATCAESVLGEELPYAGAVRTVDVFGRQARVVLQHDTVFLSQFPEGWKVVAAGCRPQHAQPYRCTVKGS</sequence>